<gene>
    <name evidence="1" type="ORF">MSZNOR_1166</name>
</gene>
<organism evidence="1 2">
    <name type="scientific">Methylocaldum szegediense</name>
    <dbReference type="NCBI Taxonomy" id="73780"/>
    <lineage>
        <taxon>Bacteria</taxon>
        <taxon>Pseudomonadati</taxon>
        <taxon>Pseudomonadota</taxon>
        <taxon>Gammaproteobacteria</taxon>
        <taxon>Methylococcales</taxon>
        <taxon>Methylococcaceae</taxon>
        <taxon>Methylocaldum</taxon>
    </lineage>
</organism>
<dbReference type="Proteomes" id="UP001162030">
    <property type="component" value="Chromosome"/>
</dbReference>
<keyword evidence="2" id="KW-1185">Reference proteome</keyword>
<dbReference type="EMBL" id="OX458333">
    <property type="protein sequence ID" value="CAI8778144.1"/>
    <property type="molecule type" value="Genomic_DNA"/>
</dbReference>
<protein>
    <recommendedName>
        <fullName evidence="3">Transposase</fullName>
    </recommendedName>
</protein>
<evidence type="ECO:0000313" key="1">
    <source>
        <dbReference type="EMBL" id="CAI8778144.1"/>
    </source>
</evidence>
<proteinExistence type="predicted"/>
<name>A0ABN8WZE2_9GAMM</name>
<sequence length="60" mass="6626">MPAVPRVPLRAIPATADDARVCHTGLFSIAGHLIRKCSKWNHASRCRIFVERGLIQAGFL</sequence>
<reference evidence="1 2" key="1">
    <citation type="submission" date="2023-03" db="EMBL/GenBank/DDBJ databases">
        <authorList>
            <person name="Pearce D."/>
        </authorList>
    </citation>
    <scope>NUCLEOTIDE SEQUENCE [LARGE SCALE GENOMIC DNA]</scope>
    <source>
        <strain evidence="1">Msz</strain>
    </source>
</reference>
<evidence type="ECO:0000313" key="2">
    <source>
        <dbReference type="Proteomes" id="UP001162030"/>
    </source>
</evidence>
<accession>A0ABN8WZE2</accession>
<evidence type="ECO:0008006" key="3">
    <source>
        <dbReference type="Google" id="ProtNLM"/>
    </source>
</evidence>